<dbReference type="Proteomes" id="UP000183832">
    <property type="component" value="Unassembled WGS sequence"/>
</dbReference>
<organism evidence="2 3">
    <name type="scientific">Clunio marinus</name>
    <dbReference type="NCBI Taxonomy" id="568069"/>
    <lineage>
        <taxon>Eukaryota</taxon>
        <taxon>Metazoa</taxon>
        <taxon>Ecdysozoa</taxon>
        <taxon>Arthropoda</taxon>
        <taxon>Hexapoda</taxon>
        <taxon>Insecta</taxon>
        <taxon>Pterygota</taxon>
        <taxon>Neoptera</taxon>
        <taxon>Endopterygota</taxon>
        <taxon>Diptera</taxon>
        <taxon>Nematocera</taxon>
        <taxon>Chironomoidea</taxon>
        <taxon>Chironomidae</taxon>
        <taxon>Clunio</taxon>
    </lineage>
</organism>
<accession>A0A1J1IGB0</accession>
<feature type="compositionally biased region" description="Basic and acidic residues" evidence="1">
    <location>
        <begin position="10"/>
        <end position="22"/>
    </location>
</feature>
<reference evidence="2 3" key="1">
    <citation type="submission" date="2015-04" db="EMBL/GenBank/DDBJ databases">
        <authorList>
            <person name="Syromyatnikov M.Y."/>
            <person name="Popov V.N."/>
        </authorList>
    </citation>
    <scope>NUCLEOTIDE SEQUENCE [LARGE SCALE GENOMIC DNA]</scope>
</reference>
<evidence type="ECO:0000313" key="2">
    <source>
        <dbReference type="EMBL" id="CRK97489.1"/>
    </source>
</evidence>
<dbReference type="AlphaFoldDB" id="A0A1J1IGB0"/>
<gene>
    <name evidence="2" type="ORF">CLUMA_CG010878</name>
</gene>
<protein>
    <submittedName>
        <fullName evidence="2">CLUMA_CG010878, isoform A</fullName>
    </submittedName>
</protein>
<feature type="region of interest" description="Disordered" evidence="1">
    <location>
        <begin position="1"/>
        <end position="83"/>
    </location>
</feature>
<sequence length="83" mass="9370">MTFCVNSHQKQPDNDPKSDAKNPNKISSSDDILKSHNNESVPSTESTSLESKLGRIERLYGTMIKHQKTRRQSETKITKAPTQ</sequence>
<evidence type="ECO:0000256" key="1">
    <source>
        <dbReference type="SAM" id="MobiDB-lite"/>
    </source>
</evidence>
<proteinExistence type="predicted"/>
<keyword evidence="3" id="KW-1185">Reference proteome</keyword>
<feature type="compositionally biased region" description="Polar residues" evidence="1">
    <location>
        <begin position="38"/>
        <end position="50"/>
    </location>
</feature>
<name>A0A1J1IGB0_9DIPT</name>
<dbReference type="EMBL" id="CVRI01000047">
    <property type="protein sequence ID" value="CRK97489.1"/>
    <property type="molecule type" value="Genomic_DNA"/>
</dbReference>
<evidence type="ECO:0000313" key="3">
    <source>
        <dbReference type="Proteomes" id="UP000183832"/>
    </source>
</evidence>